<organism evidence="1 2">
    <name type="scientific">Gossypium laxum</name>
    <dbReference type="NCBI Taxonomy" id="34288"/>
    <lineage>
        <taxon>Eukaryota</taxon>
        <taxon>Viridiplantae</taxon>
        <taxon>Streptophyta</taxon>
        <taxon>Embryophyta</taxon>
        <taxon>Tracheophyta</taxon>
        <taxon>Spermatophyta</taxon>
        <taxon>Magnoliopsida</taxon>
        <taxon>eudicotyledons</taxon>
        <taxon>Gunneridae</taxon>
        <taxon>Pentapetalae</taxon>
        <taxon>rosids</taxon>
        <taxon>malvids</taxon>
        <taxon>Malvales</taxon>
        <taxon>Malvaceae</taxon>
        <taxon>Malvoideae</taxon>
        <taxon>Gossypium</taxon>
    </lineage>
</organism>
<sequence length="86" mass="9529">MVWVMETCRRHWTMLVETVLTVTLSVQMDLVTTPTLLKHIAIMLLTAISKKKAKVKAPVNLLARQPSLQLTLALLAVLTPPVPGML</sequence>
<dbReference type="AlphaFoldDB" id="A0A7J9A498"/>
<evidence type="ECO:0000313" key="2">
    <source>
        <dbReference type="Proteomes" id="UP000593574"/>
    </source>
</evidence>
<dbReference type="EMBL" id="JABEZV010000008">
    <property type="protein sequence ID" value="MBA0718359.1"/>
    <property type="molecule type" value="Genomic_DNA"/>
</dbReference>
<reference evidence="1 2" key="1">
    <citation type="journal article" date="2019" name="Genome Biol. Evol.">
        <title>Insights into the evolution of the New World diploid cottons (Gossypium, subgenus Houzingenia) based on genome sequencing.</title>
        <authorList>
            <person name="Grover C.E."/>
            <person name="Arick M.A. 2nd"/>
            <person name="Thrash A."/>
            <person name="Conover J.L."/>
            <person name="Sanders W.S."/>
            <person name="Peterson D.G."/>
            <person name="Frelichowski J.E."/>
            <person name="Scheffler J.A."/>
            <person name="Scheffler B.E."/>
            <person name="Wendel J.F."/>
        </authorList>
    </citation>
    <scope>NUCLEOTIDE SEQUENCE [LARGE SCALE GENOMIC DNA]</scope>
    <source>
        <strain evidence="1">4</strain>
        <tissue evidence="1">Leaf</tissue>
    </source>
</reference>
<accession>A0A7J9A498</accession>
<keyword evidence="2" id="KW-1185">Reference proteome</keyword>
<evidence type="ECO:0000313" key="1">
    <source>
        <dbReference type="EMBL" id="MBA0718359.1"/>
    </source>
</evidence>
<gene>
    <name evidence="1" type="ORF">Golax_006112</name>
</gene>
<name>A0A7J9A498_9ROSI</name>
<protein>
    <submittedName>
        <fullName evidence="1">Uncharacterized protein</fullName>
    </submittedName>
</protein>
<comment type="caution">
    <text evidence="1">The sequence shown here is derived from an EMBL/GenBank/DDBJ whole genome shotgun (WGS) entry which is preliminary data.</text>
</comment>
<proteinExistence type="predicted"/>
<dbReference type="Proteomes" id="UP000593574">
    <property type="component" value="Unassembled WGS sequence"/>
</dbReference>